<protein>
    <submittedName>
        <fullName evidence="1">Uncharacterized protein</fullName>
    </submittedName>
</protein>
<proteinExistence type="predicted"/>
<dbReference type="EMBL" id="BTRK01000005">
    <property type="protein sequence ID" value="GMR51575.1"/>
    <property type="molecule type" value="Genomic_DNA"/>
</dbReference>
<gene>
    <name evidence="1" type="ORF">PMAYCL1PPCAC_21770</name>
</gene>
<feature type="non-terminal residue" evidence="1">
    <location>
        <position position="78"/>
    </location>
</feature>
<comment type="caution">
    <text evidence="1">The sequence shown here is derived from an EMBL/GenBank/DDBJ whole genome shotgun (WGS) entry which is preliminary data.</text>
</comment>
<evidence type="ECO:0000313" key="2">
    <source>
        <dbReference type="Proteomes" id="UP001328107"/>
    </source>
</evidence>
<name>A0AAN5CW44_9BILA</name>
<organism evidence="1 2">
    <name type="scientific">Pristionchus mayeri</name>
    <dbReference type="NCBI Taxonomy" id="1317129"/>
    <lineage>
        <taxon>Eukaryota</taxon>
        <taxon>Metazoa</taxon>
        <taxon>Ecdysozoa</taxon>
        <taxon>Nematoda</taxon>
        <taxon>Chromadorea</taxon>
        <taxon>Rhabditida</taxon>
        <taxon>Rhabditina</taxon>
        <taxon>Diplogasteromorpha</taxon>
        <taxon>Diplogasteroidea</taxon>
        <taxon>Neodiplogasteridae</taxon>
        <taxon>Pristionchus</taxon>
    </lineage>
</organism>
<keyword evidence="2" id="KW-1185">Reference proteome</keyword>
<reference evidence="2" key="1">
    <citation type="submission" date="2022-10" db="EMBL/GenBank/DDBJ databases">
        <title>Genome assembly of Pristionchus species.</title>
        <authorList>
            <person name="Yoshida K."/>
            <person name="Sommer R.J."/>
        </authorList>
    </citation>
    <scope>NUCLEOTIDE SEQUENCE [LARGE SCALE GENOMIC DNA]</scope>
    <source>
        <strain evidence="2">RS5460</strain>
    </source>
</reference>
<dbReference type="Proteomes" id="UP001328107">
    <property type="component" value="Unassembled WGS sequence"/>
</dbReference>
<dbReference type="AlphaFoldDB" id="A0AAN5CW44"/>
<accession>A0AAN5CW44</accession>
<evidence type="ECO:0000313" key="1">
    <source>
        <dbReference type="EMBL" id="GMR51575.1"/>
    </source>
</evidence>
<sequence>MLLIRFPAMEFIKCHQGYQGVLYTGPTECTGDACLIDVEPTLIGENSQSCITNLHMDAGCWSDGETNSEKRMKGCTCK</sequence>